<gene>
    <name evidence="3" type="ORF">PRZ48_012354</name>
</gene>
<comment type="caution">
    <text evidence="3">The sequence shown here is derived from an EMBL/GenBank/DDBJ whole genome shotgun (WGS) entry which is preliminary data.</text>
</comment>
<dbReference type="InterPro" id="IPR050300">
    <property type="entry name" value="GDXG_lipolytic_enzyme"/>
</dbReference>
<evidence type="ECO:0000256" key="1">
    <source>
        <dbReference type="ARBA" id="ARBA00022801"/>
    </source>
</evidence>
<accession>A0ABR0E4M9</accession>
<keyword evidence="4" id="KW-1185">Reference proteome</keyword>
<dbReference type="PANTHER" id="PTHR48081">
    <property type="entry name" value="AB HYDROLASE SUPERFAMILY PROTEIN C4A8.06C"/>
    <property type="match status" value="1"/>
</dbReference>
<sequence length="312" mass="34638">MDILLNIRVAILRFLFNYNEGLERKQEPRPPAPSFIESISSSSPQGSAALHFYTPPGFQKAKTKHPLIIDFHGGGFTAGRPSINARWIATLLASDTQPVVVGVDYGLAPGNQFPGPVQDAVAAILWLANEGAEKYHLDPSRIALTGFSAGGTLAIVAPMWMRENPDVKRTLPHLLRGIVSVYPGIDFRVPRKPAGDMLGRFLSGTWDQAYYERSPLDSPFVSPAAATDDQLKNDLPQRVGLYPVADDDLCQPCEDLREHLKRLGKDVTGDVEPRAVHGWDKYPVEEGDAARWEKRAAWFRRMARDVEDMLRV</sequence>
<protein>
    <recommendedName>
        <fullName evidence="2">Alpha/beta hydrolase fold-3 domain-containing protein</fullName>
    </recommendedName>
</protein>
<dbReference type="EMBL" id="JAXOVC010000010">
    <property type="protein sequence ID" value="KAK4496374.1"/>
    <property type="molecule type" value="Genomic_DNA"/>
</dbReference>
<reference evidence="3 4" key="1">
    <citation type="journal article" date="2023" name="G3 (Bethesda)">
        <title>A chromosome-level genome assembly of Zasmidium syzygii isolated from banana leaves.</title>
        <authorList>
            <person name="van Westerhoven A.C."/>
            <person name="Mehrabi R."/>
            <person name="Talebi R."/>
            <person name="Steentjes M.B.F."/>
            <person name="Corcolon B."/>
            <person name="Chong P.A."/>
            <person name="Kema G.H.J."/>
            <person name="Seidl M.F."/>
        </authorList>
    </citation>
    <scope>NUCLEOTIDE SEQUENCE [LARGE SCALE GENOMIC DNA]</scope>
    <source>
        <strain evidence="3 4">P124</strain>
    </source>
</reference>
<dbReference type="PANTHER" id="PTHR48081:SF8">
    <property type="entry name" value="ALPHA_BETA HYDROLASE FOLD-3 DOMAIN-CONTAINING PROTEIN-RELATED"/>
    <property type="match status" value="1"/>
</dbReference>
<name>A0ABR0E4M9_ZASCE</name>
<proteinExistence type="predicted"/>
<dbReference type="Pfam" id="PF07859">
    <property type="entry name" value="Abhydrolase_3"/>
    <property type="match status" value="1"/>
</dbReference>
<dbReference type="InterPro" id="IPR029058">
    <property type="entry name" value="AB_hydrolase_fold"/>
</dbReference>
<dbReference type="Proteomes" id="UP001305779">
    <property type="component" value="Unassembled WGS sequence"/>
</dbReference>
<keyword evidence="1" id="KW-0378">Hydrolase</keyword>
<evidence type="ECO:0000313" key="3">
    <source>
        <dbReference type="EMBL" id="KAK4496374.1"/>
    </source>
</evidence>
<dbReference type="SUPFAM" id="SSF53474">
    <property type="entry name" value="alpha/beta-Hydrolases"/>
    <property type="match status" value="1"/>
</dbReference>
<dbReference type="Gene3D" id="3.40.50.1820">
    <property type="entry name" value="alpha/beta hydrolase"/>
    <property type="match status" value="1"/>
</dbReference>
<dbReference type="InterPro" id="IPR013094">
    <property type="entry name" value="AB_hydrolase_3"/>
</dbReference>
<evidence type="ECO:0000313" key="4">
    <source>
        <dbReference type="Proteomes" id="UP001305779"/>
    </source>
</evidence>
<evidence type="ECO:0000259" key="2">
    <source>
        <dbReference type="Pfam" id="PF07859"/>
    </source>
</evidence>
<feature type="domain" description="Alpha/beta hydrolase fold-3" evidence="2">
    <location>
        <begin position="69"/>
        <end position="279"/>
    </location>
</feature>
<organism evidence="3 4">
    <name type="scientific">Zasmidium cellare</name>
    <name type="common">Wine cellar mold</name>
    <name type="synonym">Racodium cellare</name>
    <dbReference type="NCBI Taxonomy" id="395010"/>
    <lineage>
        <taxon>Eukaryota</taxon>
        <taxon>Fungi</taxon>
        <taxon>Dikarya</taxon>
        <taxon>Ascomycota</taxon>
        <taxon>Pezizomycotina</taxon>
        <taxon>Dothideomycetes</taxon>
        <taxon>Dothideomycetidae</taxon>
        <taxon>Mycosphaerellales</taxon>
        <taxon>Mycosphaerellaceae</taxon>
        <taxon>Zasmidium</taxon>
    </lineage>
</organism>